<name>A0A8H3GX64_9AGAM</name>
<sequence length="350" mass="38766">MPALEAFPASVLLLIAQWVSPPLLKHTFRSPGYRASHRSLLAASATCHALRRACFPLAIRIFRNRDPKPLSQADIGESATELDRRIEWVLTREDLWPYIKLVDIELFARGSHSLGTHLASFISALPNLESFALRLPTYRVFRNVLTSDLRASFSKCASVRVRTLCVDTDSAWLIPLFPNLRELIVWSWPRPGREEDDRAGGWSVVLGSISAQAPNVSELEIGGLSIWDVNVIFPALANALGKVQILRVLHRSEPYGAIPLDTAIIPHSPTVRTTPLPASIQSCAQTLWEDSHADPEYEGRYITGCPGALKKIVYFGLQDECGSCYVPCGTKWKDIGPAVVLGSEDMKDRS</sequence>
<dbReference type="EMBL" id="CAJMWV010002784">
    <property type="protein sequence ID" value="CAE6469948.1"/>
    <property type="molecule type" value="Genomic_DNA"/>
</dbReference>
<dbReference type="Proteomes" id="UP000663831">
    <property type="component" value="Unassembled WGS sequence"/>
</dbReference>
<protein>
    <submittedName>
        <fullName evidence="1">Uncharacterized protein</fullName>
    </submittedName>
</protein>
<reference evidence="1" key="1">
    <citation type="submission" date="2021-01" db="EMBL/GenBank/DDBJ databases">
        <authorList>
            <person name="Kaushik A."/>
        </authorList>
    </citation>
    <scope>NUCLEOTIDE SEQUENCE</scope>
    <source>
        <strain evidence="1">AG3-1AP</strain>
    </source>
</reference>
<accession>A0A8H3GX64</accession>
<gene>
    <name evidence="1" type="ORF">RDB_LOCUS85348</name>
</gene>
<organism evidence="1 2">
    <name type="scientific">Rhizoctonia solani</name>
    <dbReference type="NCBI Taxonomy" id="456999"/>
    <lineage>
        <taxon>Eukaryota</taxon>
        <taxon>Fungi</taxon>
        <taxon>Dikarya</taxon>
        <taxon>Basidiomycota</taxon>
        <taxon>Agaricomycotina</taxon>
        <taxon>Agaricomycetes</taxon>
        <taxon>Cantharellales</taxon>
        <taxon>Ceratobasidiaceae</taxon>
        <taxon>Rhizoctonia</taxon>
    </lineage>
</organism>
<proteinExistence type="predicted"/>
<evidence type="ECO:0000313" key="1">
    <source>
        <dbReference type="EMBL" id="CAE6469948.1"/>
    </source>
</evidence>
<evidence type="ECO:0000313" key="2">
    <source>
        <dbReference type="Proteomes" id="UP000663831"/>
    </source>
</evidence>
<comment type="caution">
    <text evidence="1">The sequence shown here is derived from an EMBL/GenBank/DDBJ whole genome shotgun (WGS) entry which is preliminary data.</text>
</comment>
<dbReference type="AlphaFoldDB" id="A0A8H3GX64"/>